<comment type="caution">
    <text evidence="2">The sequence shown here is derived from an EMBL/GenBank/DDBJ whole genome shotgun (WGS) entry which is preliminary data.</text>
</comment>
<evidence type="ECO:0000256" key="1">
    <source>
        <dbReference type="SAM" id="MobiDB-lite"/>
    </source>
</evidence>
<proteinExistence type="predicted"/>
<dbReference type="AlphaFoldDB" id="A0A6L2JL98"/>
<accession>A0A6L2JL98</accession>
<sequence>MINPAFIEANYEVLESLLREQRRRMRNEDLYTKLEYFSKEYDEEREMEPKPACARETTLVLLMESLRVRRQRERAVEFKDAPNRDGGRVERDSKGRPSGRRAEDNMH</sequence>
<name>A0A6L2JL98_TANCI</name>
<organism evidence="2">
    <name type="scientific">Tanacetum cinerariifolium</name>
    <name type="common">Dalmatian daisy</name>
    <name type="synonym">Chrysanthemum cinerariifolium</name>
    <dbReference type="NCBI Taxonomy" id="118510"/>
    <lineage>
        <taxon>Eukaryota</taxon>
        <taxon>Viridiplantae</taxon>
        <taxon>Streptophyta</taxon>
        <taxon>Embryophyta</taxon>
        <taxon>Tracheophyta</taxon>
        <taxon>Spermatophyta</taxon>
        <taxon>Magnoliopsida</taxon>
        <taxon>eudicotyledons</taxon>
        <taxon>Gunneridae</taxon>
        <taxon>Pentapetalae</taxon>
        <taxon>asterids</taxon>
        <taxon>campanulids</taxon>
        <taxon>Asterales</taxon>
        <taxon>Asteraceae</taxon>
        <taxon>Asteroideae</taxon>
        <taxon>Anthemideae</taxon>
        <taxon>Anthemidinae</taxon>
        <taxon>Tanacetum</taxon>
    </lineage>
</organism>
<feature type="region of interest" description="Disordered" evidence="1">
    <location>
        <begin position="73"/>
        <end position="107"/>
    </location>
</feature>
<evidence type="ECO:0000313" key="2">
    <source>
        <dbReference type="EMBL" id="GEU37419.1"/>
    </source>
</evidence>
<gene>
    <name evidence="2" type="ORF">Tci_009397</name>
</gene>
<dbReference type="EMBL" id="BKCJ010000927">
    <property type="protein sequence ID" value="GEU37419.1"/>
    <property type="molecule type" value="Genomic_DNA"/>
</dbReference>
<protein>
    <submittedName>
        <fullName evidence="2">Uncharacterized protein</fullName>
    </submittedName>
</protein>
<reference evidence="2" key="1">
    <citation type="journal article" date="2019" name="Sci. Rep.">
        <title>Draft genome of Tanacetum cinerariifolium, the natural source of mosquito coil.</title>
        <authorList>
            <person name="Yamashiro T."/>
            <person name="Shiraishi A."/>
            <person name="Satake H."/>
            <person name="Nakayama K."/>
        </authorList>
    </citation>
    <scope>NUCLEOTIDE SEQUENCE</scope>
</reference>